<name>A0ABU6RKH3_9FABA</name>
<accession>A0ABU6RKH3</accession>
<dbReference type="Proteomes" id="UP001341840">
    <property type="component" value="Unassembled WGS sequence"/>
</dbReference>
<evidence type="ECO:0000256" key="1">
    <source>
        <dbReference type="SAM" id="MobiDB-lite"/>
    </source>
</evidence>
<evidence type="ECO:0000313" key="2">
    <source>
        <dbReference type="EMBL" id="MED6124597.1"/>
    </source>
</evidence>
<comment type="caution">
    <text evidence="2">The sequence shown here is derived from an EMBL/GenBank/DDBJ whole genome shotgun (WGS) entry which is preliminary data.</text>
</comment>
<proteinExistence type="predicted"/>
<feature type="compositionally biased region" description="Polar residues" evidence="1">
    <location>
        <begin position="113"/>
        <end position="131"/>
    </location>
</feature>
<keyword evidence="3" id="KW-1185">Reference proteome</keyword>
<protein>
    <submittedName>
        <fullName evidence="2">Uncharacterized protein</fullName>
    </submittedName>
</protein>
<feature type="region of interest" description="Disordered" evidence="1">
    <location>
        <begin position="94"/>
        <end position="168"/>
    </location>
</feature>
<dbReference type="EMBL" id="JASCZI010030742">
    <property type="protein sequence ID" value="MED6124597.1"/>
    <property type="molecule type" value="Genomic_DNA"/>
</dbReference>
<feature type="compositionally biased region" description="Polar residues" evidence="1">
    <location>
        <begin position="39"/>
        <end position="54"/>
    </location>
</feature>
<reference evidence="2 3" key="1">
    <citation type="journal article" date="2023" name="Plants (Basel)">
        <title>Bridging the Gap: Combining Genomics and Transcriptomics Approaches to Understand Stylosanthes scabra, an Orphan Legume from the Brazilian Caatinga.</title>
        <authorList>
            <person name="Ferreira-Neto J.R.C."/>
            <person name="da Silva M.D."/>
            <person name="Binneck E."/>
            <person name="de Melo N.F."/>
            <person name="da Silva R.H."/>
            <person name="de Melo A.L.T.M."/>
            <person name="Pandolfi V."/>
            <person name="Bustamante F.O."/>
            <person name="Brasileiro-Vidal A.C."/>
            <person name="Benko-Iseppon A.M."/>
        </authorList>
    </citation>
    <scope>NUCLEOTIDE SEQUENCE [LARGE SCALE GENOMIC DNA]</scope>
    <source>
        <tissue evidence="2">Leaves</tissue>
    </source>
</reference>
<sequence length="168" mass="18687">MVAVTQGGPSREIGEPDPPLPHGAAPSSRLRRRRKTHTEQSPPFASTSELPPTQDQISDHFRQAVHHHLHKIFDRFPTRSRLFHQVATTIILRHPSTPQPPSHHHPSLRGSCHPSNLVPTSSSNHPPSSRTKLVAPSKVHRPATGSRTKGTAPADQSLFRNRNTRNHH</sequence>
<gene>
    <name evidence="2" type="ORF">PIB30_060410</name>
</gene>
<organism evidence="2 3">
    <name type="scientific">Stylosanthes scabra</name>
    <dbReference type="NCBI Taxonomy" id="79078"/>
    <lineage>
        <taxon>Eukaryota</taxon>
        <taxon>Viridiplantae</taxon>
        <taxon>Streptophyta</taxon>
        <taxon>Embryophyta</taxon>
        <taxon>Tracheophyta</taxon>
        <taxon>Spermatophyta</taxon>
        <taxon>Magnoliopsida</taxon>
        <taxon>eudicotyledons</taxon>
        <taxon>Gunneridae</taxon>
        <taxon>Pentapetalae</taxon>
        <taxon>rosids</taxon>
        <taxon>fabids</taxon>
        <taxon>Fabales</taxon>
        <taxon>Fabaceae</taxon>
        <taxon>Papilionoideae</taxon>
        <taxon>50 kb inversion clade</taxon>
        <taxon>dalbergioids sensu lato</taxon>
        <taxon>Dalbergieae</taxon>
        <taxon>Pterocarpus clade</taxon>
        <taxon>Stylosanthes</taxon>
    </lineage>
</organism>
<feature type="region of interest" description="Disordered" evidence="1">
    <location>
        <begin position="1"/>
        <end position="54"/>
    </location>
</feature>
<evidence type="ECO:0000313" key="3">
    <source>
        <dbReference type="Proteomes" id="UP001341840"/>
    </source>
</evidence>